<feature type="domain" description="Glycine-rich" evidence="2">
    <location>
        <begin position="47"/>
        <end position="236"/>
    </location>
</feature>
<evidence type="ECO:0000256" key="1">
    <source>
        <dbReference type="SAM" id="MobiDB-lite"/>
    </source>
</evidence>
<name>A0A941AIV7_9ACTN</name>
<comment type="caution">
    <text evidence="3">The sequence shown here is derived from an EMBL/GenBank/DDBJ whole genome shotgun (WGS) entry which is preliminary data.</text>
</comment>
<dbReference type="Proteomes" id="UP000674234">
    <property type="component" value="Unassembled WGS sequence"/>
</dbReference>
<gene>
    <name evidence="3" type="ORF">JOL79_06985</name>
</gene>
<evidence type="ECO:0000313" key="3">
    <source>
        <dbReference type="EMBL" id="MBP2703543.1"/>
    </source>
</evidence>
<feature type="compositionally biased region" description="Gly residues" evidence="1">
    <location>
        <begin position="207"/>
        <end position="216"/>
    </location>
</feature>
<dbReference type="EMBL" id="JAFCNB010000003">
    <property type="protein sequence ID" value="MBP2703543.1"/>
    <property type="molecule type" value="Genomic_DNA"/>
</dbReference>
<dbReference type="Pfam" id="PF21722">
    <property type="entry name" value="Gly_rich_2"/>
    <property type="match status" value="1"/>
</dbReference>
<protein>
    <recommendedName>
        <fullName evidence="2">Glycine-rich domain-containing protein</fullName>
    </recommendedName>
</protein>
<reference evidence="3" key="1">
    <citation type="submission" date="2021-02" db="EMBL/GenBank/DDBJ databases">
        <title>Draft genome sequence of Microbispora sp. RL4-1S isolated from rice leaves in Thailand.</title>
        <authorList>
            <person name="Muangham S."/>
            <person name="Duangmal K."/>
        </authorList>
    </citation>
    <scope>NUCLEOTIDE SEQUENCE</scope>
    <source>
        <strain evidence="3">RL4-1S</strain>
    </source>
</reference>
<accession>A0A941AIV7</accession>
<feature type="region of interest" description="Disordered" evidence="1">
    <location>
        <begin position="181"/>
        <end position="224"/>
    </location>
</feature>
<keyword evidence="4" id="KW-1185">Reference proteome</keyword>
<dbReference type="InterPro" id="IPR049304">
    <property type="entry name" value="Gly_rich_dom"/>
</dbReference>
<dbReference type="AlphaFoldDB" id="A0A941AIV7"/>
<organism evidence="3 4">
    <name type="scientific">Microbispora oryzae</name>
    <dbReference type="NCBI Taxonomy" id="2806554"/>
    <lineage>
        <taxon>Bacteria</taxon>
        <taxon>Bacillati</taxon>
        <taxon>Actinomycetota</taxon>
        <taxon>Actinomycetes</taxon>
        <taxon>Streptosporangiales</taxon>
        <taxon>Streptosporangiaceae</taxon>
        <taxon>Microbispora</taxon>
    </lineage>
</organism>
<evidence type="ECO:0000259" key="2">
    <source>
        <dbReference type="Pfam" id="PF21722"/>
    </source>
</evidence>
<evidence type="ECO:0000313" key="4">
    <source>
        <dbReference type="Proteomes" id="UP000674234"/>
    </source>
</evidence>
<sequence length="238" mass="22525">MAVCVCPDYLRVDENGHLCVVPGSLGWRQRLIFSTPGTATFQKATYPWLARVFVQVQGAGGGSAGANAASGQLVARPGGAGGGYSESLLDVASLPAAVTVTVGAGGLAGGSTTAGGKGGDSSFGTLVAATGGDGGTVFMASGTTPNSATGVAGPFAGTGDYRQGGGGGGGAIRLSATEGMAGEGGESRLGHGGFSRGSEGPGTASRGFGGGAGGALSTGTAQPGFEGGDGIVIVDLYA</sequence>
<proteinExistence type="predicted"/>
<dbReference type="RefSeq" id="WP_210154854.1">
    <property type="nucleotide sequence ID" value="NZ_JAFCNB010000003.1"/>
</dbReference>